<gene>
    <name evidence="9" type="ORF">WH87_05740</name>
</gene>
<evidence type="ECO:0000259" key="8">
    <source>
        <dbReference type="SMART" id="SM00904"/>
    </source>
</evidence>
<dbReference type="AlphaFoldDB" id="A0A0F5QI13"/>
<dbReference type="STRING" id="1293439.WH87_05740"/>
<dbReference type="GO" id="GO:0008531">
    <property type="term" value="F:riboflavin kinase activity"/>
    <property type="evidence" value="ECO:0007669"/>
    <property type="project" value="UniProtKB-EC"/>
</dbReference>
<organism evidence="9 10">
    <name type="scientific">Devosia epidermidihirudinis</name>
    <dbReference type="NCBI Taxonomy" id="1293439"/>
    <lineage>
        <taxon>Bacteria</taxon>
        <taxon>Pseudomonadati</taxon>
        <taxon>Pseudomonadota</taxon>
        <taxon>Alphaproteobacteria</taxon>
        <taxon>Hyphomicrobiales</taxon>
        <taxon>Devosiaceae</taxon>
        <taxon>Devosia</taxon>
    </lineage>
</organism>
<feature type="domain" description="Riboflavin kinase" evidence="8">
    <location>
        <begin position="3"/>
        <end position="130"/>
    </location>
</feature>
<protein>
    <recommendedName>
        <fullName evidence="1">riboflavin kinase</fullName>
        <ecNumber evidence="1">2.7.1.26</ecNumber>
    </recommendedName>
</protein>
<dbReference type="Proteomes" id="UP000033411">
    <property type="component" value="Unassembled WGS sequence"/>
</dbReference>
<sequence>MIDLGQFEKLEGVVVHGDKRGRVLGFPTANIAMAPLSVYPDDGVYSAIVRLPQSDRVFGATASVGKNPTFDDVDTTRVEAFIHGLDEMLYGLVIELYLVKKLRDMRRFATVDELIAQTQVDVDRSIENLKAIVG</sequence>
<reference evidence="9 10" key="1">
    <citation type="submission" date="2015-03" db="EMBL/GenBank/DDBJ databases">
        <authorList>
            <person name="Lepp D."/>
            <person name="Hassan Y.I."/>
            <person name="Li X.-Z."/>
            <person name="Zhou T."/>
        </authorList>
    </citation>
    <scope>NUCLEOTIDE SEQUENCE [LARGE SCALE GENOMIC DNA]</scope>
    <source>
        <strain evidence="9 10">E84</strain>
    </source>
</reference>
<keyword evidence="6" id="KW-0067">ATP-binding</keyword>
<evidence type="ECO:0000313" key="10">
    <source>
        <dbReference type="Proteomes" id="UP000033411"/>
    </source>
</evidence>
<dbReference type="InterPro" id="IPR023465">
    <property type="entry name" value="Riboflavin_kinase_dom_sf"/>
</dbReference>
<dbReference type="GO" id="GO:0009398">
    <property type="term" value="P:FMN biosynthetic process"/>
    <property type="evidence" value="ECO:0007669"/>
    <property type="project" value="TreeGrafter"/>
</dbReference>
<dbReference type="EMBL" id="LANJ01000011">
    <property type="protein sequence ID" value="KKC39654.1"/>
    <property type="molecule type" value="Genomic_DNA"/>
</dbReference>
<keyword evidence="10" id="KW-1185">Reference proteome</keyword>
<dbReference type="EC" id="2.7.1.26" evidence="1"/>
<dbReference type="InterPro" id="IPR023468">
    <property type="entry name" value="Riboflavin_kinase"/>
</dbReference>
<dbReference type="Gene3D" id="2.40.30.30">
    <property type="entry name" value="Riboflavin kinase-like"/>
    <property type="match status" value="1"/>
</dbReference>
<evidence type="ECO:0000256" key="2">
    <source>
        <dbReference type="ARBA" id="ARBA00022630"/>
    </source>
</evidence>
<evidence type="ECO:0000256" key="6">
    <source>
        <dbReference type="ARBA" id="ARBA00022840"/>
    </source>
</evidence>
<evidence type="ECO:0000313" key="9">
    <source>
        <dbReference type="EMBL" id="KKC39654.1"/>
    </source>
</evidence>
<evidence type="ECO:0000256" key="3">
    <source>
        <dbReference type="ARBA" id="ARBA00022643"/>
    </source>
</evidence>
<dbReference type="OrthoDB" id="9803667at2"/>
<dbReference type="GO" id="GO:0009231">
    <property type="term" value="P:riboflavin biosynthetic process"/>
    <property type="evidence" value="ECO:0007669"/>
    <property type="project" value="InterPro"/>
</dbReference>
<dbReference type="PATRIC" id="fig|1293439.3.peg.714"/>
<dbReference type="SMART" id="SM00904">
    <property type="entry name" value="Flavokinase"/>
    <property type="match status" value="1"/>
</dbReference>
<dbReference type="PANTHER" id="PTHR22749">
    <property type="entry name" value="RIBOFLAVIN KINASE/FMN ADENYLYLTRANSFERASE"/>
    <property type="match status" value="1"/>
</dbReference>
<evidence type="ECO:0000256" key="4">
    <source>
        <dbReference type="ARBA" id="ARBA00022679"/>
    </source>
</evidence>
<dbReference type="PANTHER" id="PTHR22749:SF6">
    <property type="entry name" value="RIBOFLAVIN KINASE"/>
    <property type="match status" value="1"/>
</dbReference>
<dbReference type="GO" id="GO:0005524">
    <property type="term" value="F:ATP binding"/>
    <property type="evidence" value="ECO:0007669"/>
    <property type="project" value="UniProtKB-KW"/>
</dbReference>
<evidence type="ECO:0000256" key="1">
    <source>
        <dbReference type="ARBA" id="ARBA00012105"/>
    </source>
</evidence>
<proteinExistence type="predicted"/>
<accession>A0A0F5QI13</accession>
<dbReference type="SUPFAM" id="SSF82114">
    <property type="entry name" value="Riboflavin kinase-like"/>
    <property type="match status" value="1"/>
</dbReference>
<dbReference type="InterPro" id="IPR015865">
    <property type="entry name" value="Riboflavin_kinase_bac/euk"/>
</dbReference>
<dbReference type="RefSeq" id="WP_046138118.1">
    <property type="nucleotide sequence ID" value="NZ_LANJ01000011.1"/>
</dbReference>
<name>A0A0F5QI13_9HYPH</name>
<comment type="catalytic activity">
    <reaction evidence="7">
        <text>riboflavin + ATP = FMN + ADP + H(+)</text>
        <dbReference type="Rhea" id="RHEA:14357"/>
        <dbReference type="ChEBI" id="CHEBI:15378"/>
        <dbReference type="ChEBI" id="CHEBI:30616"/>
        <dbReference type="ChEBI" id="CHEBI:57986"/>
        <dbReference type="ChEBI" id="CHEBI:58210"/>
        <dbReference type="ChEBI" id="CHEBI:456216"/>
        <dbReference type="EC" id="2.7.1.26"/>
    </reaction>
</comment>
<keyword evidence="4" id="KW-0808">Transferase</keyword>
<keyword evidence="2" id="KW-0285">Flavoprotein</keyword>
<dbReference type="Pfam" id="PF01687">
    <property type="entry name" value="Flavokinase"/>
    <property type="match status" value="1"/>
</dbReference>
<comment type="caution">
    <text evidence="9">The sequence shown here is derived from an EMBL/GenBank/DDBJ whole genome shotgun (WGS) entry which is preliminary data.</text>
</comment>
<keyword evidence="5" id="KW-0547">Nucleotide-binding</keyword>
<keyword evidence="3" id="KW-0288">FMN</keyword>
<evidence type="ECO:0000256" key="5">
    <source>
        <dbReference type="ARBA" id="ARBA00022741"/>
    </source>
</evidence>
<evidence type="ECO:0000256" key="7">
    <source>
        <dbReference type="ARBA" id="ARBA00047880"/>
    </source>
</evidence>